<feature type="region of interest" description="Disordered" evidence="1">
    <location>
        <begin position="25"/>
        <end position="44"/>
    </location>
</feature>
<evidence type="ECO:0000313" key="2">
    <source>
        <dbReference type="EnsemblPlants" id="OGLUM06G23730.1"/>
    </source>
</evidence>
<organism evidence="2">
    <name type="scientific">Oryza glumipatula</name>
    <dbReference type="NCBI Taxonomy" id="40148"/>
    <lineage>
        <taxon>Eukaryota</taxon>
        <taxon>Viridiplantae</taxon>
        <taxon>Streptophyta</taxon>
        <taxon>Embryophyta</taxon>
        <taxon>Tracheophyta</taxon>
        <taxon>Spermatophyta</taxon>
        <taxon>Magnoliopsida</taxon>
        <taxon>Liliopsida</taxon>
        <taxon>Poales</taxon>
        <taxon>Poaceae</taxon>
        <taxon>BOP clade</taxon>
        <taxon>Oryzoideae</taxon>
        <taxon>Oryzeae</taxon>
        <taxon>Oryzinae</taxon>
        <taxon>Oryza</taxon>
    </lineage>
</organism>
<keyword evidence="3" id="KW-1185">Reference proteome</keyword>
<dbReference type="HOGENOM" id="CLU_2964657_0_0_1"/>
<protein>
    <submittedName>
        <fullName evidence="2">Uncharacterized protein</fullName>
    </submittedName>
</protein>
<sequence>MGSPEGGGGPAEETRRWARRWEVAGSPMGGGRLVDGKWRDGSTTTDRATATWRILRDFD</sequence>
<dbReference type="EnsemblPlants" id="OGLUM06G23730.1">
    <property type="protein sequence ID" value="OGLUM06G23730.1"/>
    <property type="gene ID" value="OGLUM06G23730"/>
</dbReference>
<dbReference type="Gramene" id="OGLUM06G23730.1">
    <property type="protein sequence ID" value="OGLUM06G23730.1"/>
    <property type="gene ID" value="OGLUM06G23730"/>
</dbReference>
<evidence type="ECO:0000313" key="3">
    <source>
        <dbReference type="Proteomes" id="UP000026961"/>
    </source>
</evidence>
<accession>A0A0E0ACG1</accession>
<dbReference type="Proteomes" id="UP000026961">
    <property type="component" value="Chromosome 6"/>
</dbReference>
<evidence type="ECO:0000256" key="1">
    <source>
        <dbReference type="SAM" id="MobiDB-lite"/>
    </source>
</evidence>
<proteinExistence type="predicted"/>
<name>A0A0E0ACG1_9ORYZ</name>
<reference evidence="2" key="2">
    <citation type="submission" date="2018-05" db="EMBL/GenBank/DDBJ databases">
        <title>OgluRS3 (Oryza glumaepatula Reference Sequence Version 3).</title>
        <authorList>
            <person name="Zhang J."/>
            <person name="Kudrna D."/>
            <person name="Lee S."/>
            <person name="Talag J."/>
            <person name="Welchert J."/>
            <person name="Wing R.A."/>
        </authorList>
    </citation>
    <scope>NUCLEOTIDE SEQUENCE [LARGE SCALE GENOMIC DNA]</scope>
</reference>
<dbReference type="AlphaFoldDB" id="A0A0E0ACG1"/>
<reference evidence="2" key="1">
    <citation type="submission" date="2015-04" db="UniProtKB">
        <authorList>
            <consortium name="EnsemblPlants"/>
        </authorList>
    </citation>
    <scope>IDENTIFICATION</scope>
</reference>